<evidence type="ECO:0000256" key="1">
    <source>
        <dbReference type="SAM" id="SignalP"/>
    </source>
</evidence>
<keyword evidence="3" id="KW-1185">Reference proteome</keyword>
<dbReference type="HOGENOM" id="CLU_1110192_0_0_6"/>
<reference evidence="2 3" key="1">
    <citation type="journal article" date="2005" name="Nucleic Acids Res.">
        <title>Genomic blueprint of Hahella chejuensis, a marine microbe producing an algicidal agent.</title>
        <authorList>
            <person name="Jeong H."/>
            <person name="Yim J.H."/>
            <person name="Lee C."/>
            <person name="Choi S.-H."/>
            <person name="Park Y.K."/>
            <person name="Yoon S.H."/>
            <person name="Hur C.-G."/>
            <person name="Kang H.-Y."/>
            <person name="Kim D."/>
            <person name="Lee H.H."/>
            <person name="Park K.H."/>
            <person name="Park S.-H."/>
            <person name="Park H.-S."/>
            <person name="Lee H.K."/>
            <person name="Oh T.K."/>
            <person name="Kim J.F."/>
        </authorList>
    </citation>
    <scope>NUCLEOTIDE SEQUENCE [LARGE SCALE GENOMIC DNA]</scope>
    <source>
        <strain evidence="2 3">KCTC 2396</strain>
    </source>
</reference>
<sequence length="250" mass="25973">MKTNLKVCLTASTLFLSATATHAAMINQVDYFSLSGNVLIDFESVTGGAAPGTNYDGVIDLVGASFAEKFEGQTLSTSGNSDILSGAPTGGGLTLSLGAAGRNLNVFTYSGDGNVLTGLGHLGWPNFDAIGEGAVAILFDNDQSEFGFQSVGGNLGSAVFEFWARDGSLLDTIMPTSLGTDYFGFAREGGLQDIAGISIYNTDPAGIGFDDIIFDVPGPDDPRNVPEPPVLALLLLGLLGLRLTPRRQKP</sequence>
<gene>
    <name evidence="2" type="ordered locus">HCH_06132</name>
</gene>
<proteinExistence type="predicted"/>
<accession>Q2S994</accession>
<dbReference type="EMBL" id="CP000155">
    <property type="protein sequence ID" value="ABC32780.1"/>
    <property type="molecule type" value="Genomic_DNA"/>
</dbReference>
<organism evidence="2 3">
    <name type="scientific">Hahella chejuensis (strain KCTC 2396)</name>
    <dbReference type="NCBI Taxonomy" id="349521"/>
    <lineage>
        <taxon>Bacteria</taxon>
        <taxon>Pseudomonadati</taxon>
        <taxon>Pseudomonadota</taxon>
        <taxon>Gammaproteobacteria</taxon>
        <taxon>Oceanospirillales</taxon>
        <taxon>Hahellaceae</taxon>
        <taxon>Hahella</taxon>
    </lineage>
</organism>
<feature type="signal peptide" evidence="1">
    <location>
        <begin position="1"/>
        <end position="23"/>
    </location>
</feature>
<evidence type="ECO:0008006" key="4">
    <source>
        <dbReference type="Google" id="ProtNLM"/>
    </source>
</evidence>
<dbReference type="Proteomes" id="UP000000238">
    <property type="component" value="Chromosome"/>
</dbReference>
<dbReference type="AlphaFoldDB" id="Q2S994"/>
<protein>
    <recommendedName>
        <fullName evidence="4">PEP-CTERM protein-sorting domain-containing protein</fullName>
    </recommendedName>
</protein>
<dbReference type="eggNOG" id="ENOG5032QUX">
    <property type="taxonomic scope" value="Bacteria"/>
</dbReference>
<evidence type="ECO:0000313" key="3">
    <source>
        <dbReference type="Proteomes" id="UP000000238"/>
    </source>
</evidence>
<feature type="chain" id="PRO_5004215336" description="PEP-CTERM protein-sorting domain-containing protein" evidence="1">
    <location>
        <begin position="24"/>
        <end position="250"/>
    </location>
</feature>
<dbReference type="KEGG" id="hch:HCH_06132"/>
<dbReference type="RefSeq" id="WP_011399838.1">
    <property type="nucleotide sequence ID" value="NC_007645.1"/>
</dbReference>
<dbReference type="OrthoDB" id="7838899at2"/>
<name>Q2S994_HAHCH</name>
<evidence type="ECO:0000313" key="2">
    <source>
        <dbReference type="EMBL" id="ABC32780.1"/>
    </source>
</evidence>
<keyword evidence="1" id="KW-0732">Signal</keyword>